<dbReference type="EMBL" id="BMNK01000021">
    <property type="protein sequence ID" value="GGP16648.1"/>
    <property type="molecule type" value="Genomic_DNA"/>
</dbReference>
<name>A0A918EAQ4_9ACTN</name>
<proteinExistence type="inferred from homology"/>
<organism evidence="4 5">
    <name type="scientific">Nonomuraea glycinis</name>
    <dbReference type="NCBI Taxonomy" id="2047744"/>
    <lineage>
        <taxon>Bacteria</taxon>
        <taxon>Bacillati</taxon>
        <taxon>Actinomycetota</taxon>
        <taxon>Actinomycetes</taxon>
        <taxon>Streptosporangiales</taxon>
        <taxon>Streptosporangiaceae</taxon>
        <taxon>Nonomuraea</taxon>
    </lineage>
</organism>
<reference evidence="4" key="1">
    <citation type="journal article" date="2014" name="Int. J. Syst. Evol. Microbiol.">
        <title>Complete genome sequence of Corynebacterium casei LMG S-19264T (=DSM 44701T), isolated from a smear-ripened cheese.</title>
        <authorList>
            <consortium name="US DOE Joint Genome Institute (JGI-PGF)"/>
            <person name="Walter F."/>
            <person name="Albersmeier A."/>
            <person name="Kalinowski J."/>
            <person name="Ruckert C."/>
        </authorList>
    </citation>
    <scope>NUCLEOTIDE SEQUENCE</scope>
    <source>
        <strain evidence="4">CGMCC 4.7430</strain>
    </source>
</reference>
<dbReference type="Proteomes" id="UP000660745">
    <property type="component" value="Unassembled WGS sequence"/>
</dbReference>
<reference evidence="4" key="2">
    <citation type="submission" date="2020-09" db="EMBL/GenBank/DDBJ databases">
        <authorList>
            <person name="Sun Q."/>
            <person name="Zhou Y."/>
        </authorList>
    </citation>
    <scope>NUCLEOTIDE SEQUENCE</scope>
    <source>
        <strain evidence="4">CGMCC 4.7430</strain>
    </source>
</reference>
<evidence type="ECO:0000313" key="5">
    <source>
        <dbReference type="Proteomes" id="UP000660745"/>
    </source>
</evidence>
<dbReference type="NCBIfam" id="TIGR00377">
    <property type="entry name" value="ant_ant_sig"/>
    <property type="match status" value="1"/>
</dbReference>
<dbReference type="GO" id="GO:0043856">
    <property type="term" value="F:anti-sigma factor antagonist activity"/>
    <property type="evidence" value="ECO:0007669"/>
    <property type="project" value="InterPro"/>
</dbReference>
<dbReference type="Gene3D" id="3.30.750.24">
    <property type="entry name" value="STAS domain"/>
    <property type="match status" value="1"/>
</dbReference>
<dbReference type="PROSITE" id="PS50801">
    <property type="entry name" value="STAS"/>
    <property type="match status" value="1"/>
</dbReference>
<keyword evidence="5" id="KW-1185">Reference proteome</keyword>
<accession>A0A918EAQ4</accession>
<dbReference type="PANTHER" id="PTHR33495">
    <property type="entry name" value="ANTI-SIGMA FACTOR ANTAGONIST TM_1081-RELATED-RELATED"/>
    <property type="match status" value="1"/>
</dbReference>
<dbReference type="PANTHER" id="PTHR33495:SF2">
    <property type="entry name" value="ANTI-SIGMA FACTOR ANTAGONIST TM_1081-RELATED"/>
    <property type="match status" value="1"/>
</dbReference>
<dbReference type="CDD" id="cd07043">
    <property type="entry name" value="STAS_anti-anti-sigma_factors"/>
    <property type="match status" value="1"/>
</dbReference>
<dbReference type="AlphaFoldDB" id="A0A918EAQ4"/>
<evidence type="ECO:0000256" key="1">
    <source>
        <dbReference type="ARBA" id="ARBA00009013"/>
    </source>
</evidence>
<comment type="similarity">
    <text evidence="1 2">Belongs to the anti-sigma-factor antagonist family.</text>
</comment>
<dbReference type="InterPro" id="IPR036513">
    <property type="entry name" value="STAS_dom_sf"/>
</dbReference>
<comment type="caution">
    <text evidence="4">The sequence shown here is derived from an EMBL/GenBank/DDBJ whole genome shotgun (WGS) entry which is preliminary data.</text>
</comment>
<dbReference type="InterPro" id="IPR002645">
    <property type="entry name" value="STAS_dom"/>
</dbReference>
<sequence>MQAGFSWIITPHGGAAVLSLSGELDLATAAEVRHCMAEAIASTVPPRVVVDLKGVAFCDSSGLSELLAALGGAEAAGGALVLCEVHPRIKRVLNVTGLNRRFQTYDTVHEAVAALPQPVVN</sequence>
<dbReference type="Pfam" id="PF01740">
    <property type="entry name" value="STAS"/>
    <property type="match status" value="1"/>
</dbReference>
<feature type="domain" description="STAS" evidence="3">
    <location>
        <begin position="5"/>
        <end position="115"/>
    </location>
</feature>
<evidence type="ECO:0000259" key="3">
    <source>
        <dbReference type="PROSITE" id="PS50801"/>
    </source>
</evidence>
<evidence type="ECO:0000256" key="2">
    <source>
        <dbReference type="RuleBase" id="RU003749"/>
    </source>
</evidence>
<protein>
    <recommendedName>
        <fullName evidence="2">Anti-sigma factor antagonist</fullName>
    </recommendedName>
</protein>
<evidence type="ECO:0000313" key="4">
    <source>
        <dbReference type="EMBL" id="GGP16648.1"/>
    </source>
</evidence>
<dbReference type="SUPFAM" id="SSF52091">
    <property type="entry name" value="SpoIIaa-like"/>
    <property type="match status" value="1"/>
</dbReference>
<dbReference type="InterPro" id="IPR003658">
    <property type="entry name" value="Anti-sigma_ant"/>
</dbReference>
<gene>
    <name evidence="4" type="primary">rsbV</name>
    <name evidence="4" type="ORF">GCM10012278_81330</name>
</gene>